<feature type="region of interest" description="Disordered" evidence="1">
    <location>
        <begin position="1"/>
        <end position="25"/>
    </location>
</feature>
<evidence type="ECO:0000313" key="3">
    <source>
        <dbReference type="Proteomes" id="UP000314294"/>
    </source>
</evidence>
<accession>A0A4Z2G097</accession>
<evidence type="ECO:0000256" key="1">
    <source>
        <dbReference type="SAM" id="MobiDB-lite"/>
    </source>
</evidence>
<proteinExistence type="predicted"/>
<dbReference type="Proteomes" id="UP000314294">
    <property type="component" value="Unassembled WGS sequence"/>
</dbReference>
<organism evidence="2 3">
    <name type="scientific">Liparis tanakae</name>
    <name type="common">Tanaka's snailfish</name>
    <dbReference type="NCBI Taxonomy" id="230148"/>
    <lineage>
        <taxon>Eukaryota</taxon>
        <taxon>Metazoa</taxon>
        <taxon>Chordata</taxon>
        <taxon>Craniata</taxon>
        <taxon>Vertebrata</taxon>
        <taxon>Euteleostomi</taxon>
        <taxon>Actinopterygii</taxon>
        <taxon>Neopterygii</taxon>
        <taxon>Teleostei</taxon>
        <taxon>Neoteleostei</taxon>
        <taxon>Acanthomorphata</taxon>
        <taxon>Eupercaria</taxon>
        <taxon>Perciformes</taxon>
        <taxon>Cottioidei</taxon>
        <taxon>Cottales</taxon>
        <taxon>Liparidae</taxon>
        <taxon>Liparis</taxon>
    </lineage>
</organism>
<sequence length="278" mass="30274">MKRRRKKRNNKKKEKRKRRSSDLLDDGALSGRLRVRLAAHGSSAVISLTPLTTVFSSSSCSSSSSSSSCCSSSSSSSSSSSCYSLSTCLSPCLSTCVQQLDDGGGVLHVQRHVVQPVVVQQEEEDAQPGLEGGQRLRPPGRDVIGVVPGPEPLLVLVLQEEVLQLLPPEVQLVLVVALHRLRLVHAVLHVQQEVLWTQSRVRTNQSRTNQSRTNQSRTNQSRTNQARTDQNQPGQNRSEPTRPEPTRTMIPPLTLKLLMVGGPGGGRSGSTIPNLRIT</sequence>
<dbReference type="EMBL" id="SRLO01000801">
    <property type="protein sequence ID" value="TNN46234.1"/>
    <property type="molecule type" value="Genomic_DNA"/>
</dbReference>
<feature type="region of interest" description="Disordered" evidence="1">
    <location>
        <begin position="59"/>
        <end position="78"/>
    </location>
</feature>
<evidence type="ECO:0000313" key="2">
    <source>
        <dbReference type="EMBL" id="TNN46234.1"/>
    </source>
</evidence>
<gene>
    <name evidence="2" type="ORF">EYF80_043584</name>
</gene>
<dbReference type="AlphaFoldDB" id="A0A4Z2G097"/>
<keyword evidence="3" id="KW-1185">Reference proteome</keyword>
<feature type="region of interest" description="Disordered" evidence="1">
    <location>
        <begin position="202"/>
        <end position="278"/>
    </location>
</feature>
<feature type="compositionally biased region" description="Basic residues" evidence="1">
    <location>
        <begin position="1"/>
        <end position="19"/>
    </location>
</feature>
<reference evidence="2 3" key="1">
    <citation type="submission" date="2019-03" db="EMBL/GenBank/DDBJ databases">
        <title>First draft genome of Liparis tanakae, snailfish: a comprehensive survey of snailfish specific genes.</title>
        <authorList>
            <person name="Kim W."/>
            <person name="Song I."/>
            <person name="Jeong J.-H."/>
            <person name="Kim D."/>
            <person name="Kim S."/>
            <person name="Ryu S."/>
            <person name="Song J.Y."/>
            <person name="Lee S.K."/>
        </authorList>
    </citation>
    <scope>NUCLEOTIDE SEQUENCE [LARGE SCALE GENOMIC DNA]</scope>
    <source>
        <tissue evidence="2">Muscle</tissue>
    </source>
</reference>
<feature type="compositionally biased region" description="Polar residues" evidence="1">
    <location>
        <begin position="202"/>
        <end position="238"/>
    </location>
</feature>
<comment type="caution">
    <text evidence="2">The sequence shown here is derived from an EMBL/GenBank/DDBJ whole genome shotgun (WGS) entry which is preliminary data.</text>
</comment>
<name>A0A4Z2G097_9TELE</name>
<protein>
    <submittedName>
        <fullName evidence="2">Uncharacterized protein</fullName>
    </submittedName>
</protein>